<sequence length="604" mass="67516">MSAAENLNSLRLQQALASCSQSISNGDFKESQESISELVHFLDSVSDFISSGTTDEQGSENSAFEVLSEIYHYLISPSFDQAITDALAFELPKAVAKFACVSTRCFENAERIINHFVEVCSPRDMVSILCEAMTSPSDGFNSSLYFTPLLGALAKVLKGLKRRPFEQVKAALPVVLKVLEAILSDPEDEEDTSPMDFLNKTILIAHSLKEICMKLDRKDEKLVALLGLYVLQITALISVSVGSETSRWSPMMLELSHFLHYCGFTYLGLITGHEVDMAIHLISQGDEDDYIGSFSNVRSGAALTVIWRDISKEISDPTKEDLDAVKVKLHNNRTKRWEAIGILKHVFASNLPWPLKKHSIDFLFCIMKDAVSHKDSNELLDYSVYTPSLYAALQAIQLVIVYASNPPLRKRAFDTFKMVVADVPPSLRFDILMALIRNSELSSMIAILLGCVKDEMFKEYPKKVSGQNEDTKEENKIFESSSPFWTVKVVDCVEFVLKPPKGGPPSLPEFTDAILSALNLYRFILITESSGNTNYTQVLTNNNLKKVYKEWLEPLRNVVCGVTAENHRGDDDQLGIDTSCALNPVEFVLYRCIELVEENLKHAT</sequence>
<comment type="caution">
    <text evidence="1">The sequence shown here is derived from an EMBL/GenBank/DDBJ whole genome shotgun (WGS) entry which is preliminary data.</text>
</comment>
<name>A0ACB8Z0M1_CICIN</name>
<dbReference type="Proteomes" id="UP001055811">
    <property type="component" value="Linkage Group LG09"/>
</dbReference>
<organism evidence="1 2">
    <name type="scientific">Cichorium intybus</name>
    <name type="common">Chicory</name>
    <dbReference type="NCBI Taxonomy" id="13427"/>
    <lineage>
        <taxon>Eukaryota</taxon>
        <taxon>Viridiplantae</taxon>
        <taxon>Streptophyta</taxon>
        <taxon>Embryophyta</taxon>
        <taxon>Tracheophyta</taxon>
        <taxon>Spermatophyta</taxon>
        <taxon>Magnoliopsida</taxon>
        <taxon>eudicotyledons</taxon>
        <taxon>Gunneridae</taxon>
        <taxon>Pentapetalae</taxon>
        <taxon>asterids</taxon>
        <taxon>campanulids</taxon>
        <taxon>Asterales</taxon>
        <taxon>Asteraceae</taxon>
        <taxon>Cichorioideae</taxon>
        <taxon>Cichorieae</taxon>
        <taxon>Cichoriinae</taxon>
        <taxon>Cichorium</taxon>
    </lineage>
</organism>
<protein>
    <submittedName>
        <fullName evidence="1">Uncharacterized protein</fullName>
    </submittedName>
</protein>
<accession>A0ACB8Z0M1</accession>
<dbReference type="EMBL" id="CM042017">
    <property type="protein sequence ID" value="KAI3691006.1"/>
    <property type="molecule type" value="Genomic_DNA"/>
</dbReference>
<reference evidence="1 2" key="2">
    <citation type="journal article" date="2022" name="Mol. Ecol. Resour.">
        <title>The genomes of chicory, endive, great burdock and yacon provide insights into Asteraceae paleo-polyploidization history and plant inulin production.</title>
        <authorList>
            <person name="Fan W."/>
            <person name="Wang S."/>
            <person name="Wang H."/>
            <person name="Wang A."/>
            <person name="Jiang F."/>
            <person name="Liu H."/>
            <person name="Zhao H."/>
            <person name="Xu D."/>
            <person name="Zhang Y."/>
        </authorList>
    </citation>
    <scope>NUCLEOTIDE SEQUENCE [LARGE SCALE GENOMIC DNA]</scope>
    <source>
        <strain evidence="2">cv. Punajuju</strain>
        <tissue evidence="1">Leaves</tissue>
    </source>
</reference>
<proteinExistence type="predicted"/>
<reference evidence="2" key="1">
    <citation type="journal article" date="2022" name="Mol. Ecol. Resour.">
        <title>The genomes of chicory, endive, great burdock and yacon provide insights into Asteraceae palaeo-polyploidization history and plant inulin production.</title>
        <authorList>
            <person name="Fan W."/>
            <person name="Wang S."/>
            <person name="Wang H."/>
            <person name="Wang A."/>
            <person name="Jiang F."/>
            <person name="Liu H."/>
            <person name="Zhao H."/>
            <person name="Xu D."/>
            <person name="Zhang Y."/>
        </authorList>
    </citation>
    <scope>NUCLEOTIDE SEQUENCE [LARGE SCALE GENOMIC DNA]</scope>
    <source>
        <strain evidence="2">cv. Punajuju</strain>
    </source>
</reference>
<keyword evidence="2" id="KW-1185">Reference proteome</keyword>
<gene>
    <name evidence="1" type="ORF">L2E82_49220</name>
</gene>
<evidence type="ECO:0000313" key="2">
    <source>
        <dbReference type="Proteomes" id="UP001055811"/>
    </source>
</evidence>
<evidence type="ECO:0000313" key="1">
    <source>
        <dbReference type="EMBL" id="KAI3691006.1"/>
    </source>
</evidence>